<gene>
    <name evidence="2" type="ORF">D5281_24455</name>
</gene>
<evidence type="ECO:0000256" key="1">
    <source>
        <dbReference type="SAM" id="Phobius"/>
    </source>
</evidence>
<feature type="transmembrane region" description="Helical" evidence="1">
    <location>
        <begin position="187"/>
        <end position="208"/>
    </location>
</feature>
<sequence>MKLVVFDEKEIESIKKSDIIKYVMLVLATPSGLLLSCVLAYLNIDFIELLKVFSENISNLEVLDKLGQIMGKWYIISLSMIFVALLLLVIYFVCNKKKNEEALTWGQTLILMSELILISQFLLPLFTITVLIVIALLYFVFFSSVLLKNLIGYGTYLFVVIVEKICTSSGITLTYGEFIGQERYSMFLTMITFLVSIPYILPILLMVIKKIIQGVTGNKIVTLIFKPMEALFSVNVLRYSIYMLLFFTSVFTYSVNIVESDYFLSLVKEALLEFVLLDTVIYSIISNLKDIKINHKQQNMRKYYIPFKYDLEFVLSAISMYNLKYNEMYARIKFSVDINRSLKWEKQKNISEIDKLLIDISTNYYKIEILEQKVKIVLSMVIDKIG</sequence>
<keyword evidence="1" id="KW-0472">Membrane</keyword>
<organism evidence="2 3">
    <name type="scientific">Parablautia muri</name>
    <dbReference type="NCBI Taxonomy" id="2320879"/>
    <lineage>
        <taxon>Bacteria</taxon>
        <taxon>Bacillati</taxon>
        <taxon>Bacillota</taxon>
        <taxon>Clostridia</taxon>
        <taxon>Lachnospirales</taxon>
        <taxon>Lachnospiraceae</taxon>
        <taxon>Parablautia</taxon>
    </lineage>
</organism>
<accession>A0A9X5BMN7</accession>
<keyword evidence="1" id="KW-0812">Transmembrane</keyword>
<dbReference type="RefSeq" id="WP_160562441.1">
    <property type="nucleotide sequence ID" value="NZ_QZDT01000117.1"/>
</dbReference>
<dbReference type="OrthoDB" id="9915958at2"/>
<feature type="transmembrane region" description="Helical" evidence="1">
    <location>
        <begin position="115"/>
        <end position="141"/>
    </location>
</feature>
<dbReference type="Proteomes" id="UP001154420">
    <property type="component" value="Unassembled WGS sequence"/>
</dbReference>
<protein>
    <submittedName>
        <fullName evidence="2">Uncharacterized protein</fullName>
    </submittedName>
</protein>
<evidence type="ECO:0000313" key="3">
    <source>
        <dbReference type="Proteomes" id="UP001154420"/>
    </source>
</evidence>
<dbReference type="EMBL" id="QZDT01000117">
    <property type="protein sequence ID" value="NBJ95572.1"/>
    <property type="molecule type" value="Genomic_DNA"/>
</dbReference>
<keyword evidence="3" id="KW-1185">Reference proteome</keyword>
<keyword evidence="1" id="KW-1133">Transmembrane helix</keyword>
<feature type="transmembrane region" description="Helical" evidence="1">
    <location>
        <begin position="22"/>
        <end position="44"/>
    </location>
</feature>
<evidence type="ECO:0000313" key="2">
    <source>
        <dbReference type="EMBL" id="NBJ95572.1"/>
    </source>
</evidence>
<proteinExistence type="predicted"/>
<reference evidence="2" key="1">
    <citation type="submission" date="2018-09" db="EMBL/GenBank/DDBJ databases">
        <title>Murine metabolic-syndrome-specific gut microbial biobank.</title>
        <authorList>
            <person name="Liu C."/>
        </authorList>
    </citation>
    <scope>NUCLEOTIDE SEQUENCE</scope>
    <source>
        <strain evidence="2">D42-62</strain>
    </source>
</reference>
<comment type="caution">
    <text evidence="2">The sequence shown here is derived from an EMBL/GenBank/DDBJ whole genome shotgun (WGS) entry which is preliminary data.</text>
</comment>
<feature type="transmembrane region" description="Helical" evidence="1">
    <location>
        <begin position="153"/>
        <end position="175"/>
    </location>
</feature>
<dbReference type="AlphaFoldDB" id="A0A9X5BMN7"/>
<feature type="transmembrane region" description="Helical" evidence="1">
    <location>
        <begin position="239"/>
        <end position="258"/>
    </location>
</feature>
<name>A0A9X5BMN7_9FIRM</name>
<feature type="transmembrane region" description="Helical" evidence="1">
    <location>
        <begin position="73"/>
        <end position="94"/>
    </location>
</feature>